<dbReference type="AlphaFoldDB" id="A0A1I4N1J0"/>
<dbReference type="RefSeq" id="WP_090940845.1">
    <property type="nucleotide sequence ID" value="NZ_FOTS01000040.1"/>
</dbReference>
<organism evidence="1 2">
    <name type="scientific">Pelosinus propionicus DSM 13327</name>
    <dbReference type="NCBI Taxonomy" id="1123291"/>
    <lineage>
        <taxon>Bacteria</taxon>
        <taxon>Bacillati</taxon>
        <taxon>Bacillota</taxon>
        <taxon>Negativicutes</taxon>
        <taxon>Selenomonadales</taxon>
        <taxon>Sporomusaceae</taxon>
        <taxon>Pelosinus</taxon>
    </lineage>
</organism>
<sequence>MKEVLINIGSIVEVEHHGEVGNYLITGKRVIHFKTMKAWDYYSVPYPEGGKRDKEGKDDNGFYFNHPDIDKIIHVCKVKINDQ</sequence>
<dbReference type="InterPro" id="IPR025233">
    <property type="entry name" value="DUF4176"/>
</dbReference>
<evidence type="ECO:0008006" key="3">
    <source>
        <dbReference type="Google" id="ProtNLM"/>
    </source>
</evidence>
<dbReference type="Pfam" id="PF13780">
    <property type="entry name" value="DUF4176"/>
    <property type="match status" value="1"/>
</dbReference>
<reference evidence="2" key="1">
    <citation type="submission" date="2016-10" db="EMBL/GenBank/DDBJ databases">
        <authorList>
            <person name="Varghese N."/>
            <person name="Submissions S."/>
        </authorList>
    </citation>
    <scope>NUCLEOTIDE SEQUENCE [LARGE SCALE GENOMIC DNA]</scope>
    <source>
        <strain evidence="2">DSM 13327</strain>
    </source>
</reference>
<dbReference type="Proteomes" id="UP000199520">
    <property type="component" value="Unassembled WGS sequence"/>
</dbReference>
<evidence type="ECO:0000313" key="2">
    <source>
        <dbReference type="Proteomes" id="UP000199520"/>
    </source>
</evidence>
<gene>
    <name evidence="1" type="ORF">SAMN04490355_104041</name>
</gene>
<dbReference type="EMBL" id="FOTS01000040">
    <property type="protein sequence ID" value="SFM09454.1"/>
    <property type="molecule type" value="Genomic_DNA"/>
</dbReference>
<dbReference type="STRING" id="1123291.SAMN04490355_104041"/>
<protein>
    <recommendedName>
        <fullName evidence="3">DUF4176 domain-containing protein</fullName>
    </recommendedName>
</protein>
<accession>A0A1I4N1J0</accession>
<proteinExistence type="predicted"/>
<keyword evidence="2" id="KW-1185">Reference proteome</keyword>
<name>A0A1I4N1J0_9FIRM</name>
<dbReference type="OrthoDB" id="5124454at2"/>
<evidence type="ECO:0000313" key="1">
    <source>
        <dbReference type="EMBL" id="SFM09454.1"/>
    </source>
</evidence>